<feature type="compositionally biased region" description="Basic and acidic residues" evidence="1">
    <location>
        <begin position="1"/>
        <end position="18"/>
    </location>
</feature>
<feature type="transmembrane region" description="Helical" evidence="2">
    <location>
        <begin position="120"/>
        <end position="139"/>
    </location>
</feature>
<evidence type="ECO:0000313" key="3">
    <source>
        <dbReference type="EMBL" id="NHC13141.1"/>
    </source>
</evidence>
<accession>A0ABX0GTW0</accession>
<evidence type="ECO:0000256" key="1">
    <source>
        <dbReference type="SAM" id="MobiDB-lite"/>
    </source>
</evidence>
<dbReference type="InterPro" id="IPR018650">
    <property type="entry name" value="STSV1_Orf64"/>
</dbReference>
<feature type="region of interest" description="Disordered" evidence="1">
    <location>
        <begin position="1"/>
        <end position="25"/>
    </location>
</feature>
<feature type="transmembrane region" description="Helical" evidence="2">
    <location>
        <begin position="288"/>
        <end position="309"/>
    </location>
</feature>
<feature type="transmembrane region" description="Helical" evidence="2">
    <location>
        <begin position="167"/>
        <end position="183"/>
    </location>
</feature>
<dbReference type="RefSeq" id="WP_166278688.1">
    <property type="nucleotide sequence ID" value="NZ_JAANNP010000001.1"/>
</dbReference>
<sequence>MTERPPLLERPPQQERAARAPGRRLRGPHAVAVPAVALALAAVHATLGLLAYRNFRVGSWDLLLFDETVRGYAGWGAPVQPALGVHLDVGPDLIALGDHFSPILVLLAPLYWVWDDPRMLILAQAGLIAVSICVAWVIARRVLGPGIAYAVAVATGLAWPLQEASVVGFHEVVFAVPLILLACERLQARRPGQAAAWAASLMLVKEDMGFVTVMFGVLLALRGWRKLGVWLAVAGLAGAYLSTSVIVPAFYGHGSPDGDYYEAFFAALPNPVDTFEVVFSPVQKEQTVLWLLAPFAFLPLASPVVLLTLPQLGERAISSNPNHWGLEQHYNAVLLPVLVVAAVEAARRLPRRWRQAFAAYAVLAAVVLCAKFPFADLADRETWRLDAHEQAAAQAVALVPAGVTVEADNEIGPHLADRGTVLLLDKTPRDAPWVVVDVARSSFPIDSLAVQRDRVRLLQASGYELVLDNGSYAVLRRP</sequence>
<name>A0ABX0GTW0_9ACTN</name>
<evidence type="ECO:0000256" key="2">
    <source>
        <dbReference type="SAM" id="Phobius"/>
    </source>
</evidence>
<dbReference type="Pfam" id="PF09852">
    <property type="entry name" value="DUF2079"/>
    <property type="match status" value="1"/>
</dbReference>
<organism evidence="3 4">
    <name type="scientific">Motilibacter deserti</name>
    <dbReference type="NCBI Taxonomy" id="2714956"/>
    <lineage>
        <taxon>Bacteria</taxon>
        <taxon>Bacillati</taxon>
        <taxon>Actinomycetota</taxon>
        <taxon>Actinomycetes</taxon>
        <taxon>Motilibacterales</taxon>
        <taxon>Motilibacteraceae</taxon>
        <taxon>Motilibacter</taxon>
    </lineage>
</organism>
<dbReference type="EMBL" id="JAANNP010000001">
    <property type="protein sequence ID" value="NHC13141.1"/>
    <property type="molecule type" value="Genomic_DNA"/>
</dbReference>
<evidence type="ECO:0000313" key="4">
    <source>
        <dbReference type="Proteomes" id="UP000800981"/>
    </source>
</evidence>
<feature type="transmembrane region" description="Helical" evidence="2">
    <location>
        <begin position="93"/>
        <end position="114"/>
    </location>
</feature>
<proteinExistence type="predicted"/>
<feature type="transmembrane region" description="Helical" evidence="2">
    <location>
        <begin position="227"/>
        <end position="251"/>
    </location>
</feature>
<keyword evidence="2" id="KW-1133">Transmembrane helix</keyword>
<feature type="transmembrane region" description="Helical" evidence="2">
    <location>
        <begin position="31"/>
        <end position="52"/>
    </location>
</feature>
<feature type="transmembrane region" description="Helical" evidence="2">
    <location>
        <begin position="357"/>
        <end position="374"/>
    </location>
</feature>
<comment type="caution">
    <text evidence="3">The sequence shown here is derived from an EMBL/GenBank/DDBJ whole genome shotgun (WGS) entry which is preliminary data.</text>
</comment>
<protein>
    <submittedName>
        <fullName evidence="3">DUF2079 domain-containing protein</fullName>
    </submittedName>
</protein>
<keyword evidence="4" id="KW-1185">Reference proteome</keyword>
<keyword evidence="2" id="KW-0812">Transmembrane</keyword>
<keyword evidence="2" id="KW-0472">Membrane</keyword>
<dbReference type="Proteomes" id="UP000800981">
    <property type="component" value="Unassembled WGS sequence"/>
</dbReference>
<gene>
    <name evidence="3" type="ORF">G9H71_05025</name>
</gene>
<reference evidence="3 4" key="1">
    <citation type="submission" date="2020-03" db="EMBL/GenBank/DDBJ databases">
        <title>Two novel Motilibacter sp.</title>
        <authorList>
            <person name="Liu S."/>
        </authorList>
    </citation>
    <scope>NUCLEOTIDE SEQUENCE [LARGE SCALE GENOMIC DNA]</scope>
    <source>
        <strain evidence="3 4">E257</strain>
    </source>
</reference>